<name>A0A380TE38_9ZZZZ</name>
<feature type="transmembrane region" description="Helical" evidence="1">
    <location>
        <begin position="48"/>
        <end position="68"/>
    </location>
</feature>
<keyword evidence="1" id="KW-0812">Transmembrane</keyword>
<protein>
    <submittedName>
        <fullName evidence="2">Uncharacterized protein</fullName>
    </submittedName>
</protein>
<keyword evidence="1" id="KW-1133">Transmembrane helix</keyword>
<feature type="transmembrane region" description="Helical" evidence="1">
    <location>
        <begin position="119"/>
        <end position="137"/>
    </location>
</feature>
<evidence type="ECO:0000256" key="1">
    <source>
        <dbReference type="SAM" id="Phobius"/>
    </source>
</evidence>
<organism evidence="2">
    <name type="scientific">metagenome</name>
    <dbReference type="NCBI Taxonomy" id="256318"/>
    <lineage>
        <taxon>unclassified sequences</taxon>
        <taxon>metagenomes</taxon>
    </lineage>
</organism>
<evidence type="ECO:0000313" key="2">
    <source>
        <dbReference type="EMBL" id="SUS05984.1"/>
    </source>
</evidence>
<keyword evidence="1" id="KW-0472">Membrane</keyword>
<sequence length="140" mass="15455">MSLLLRVVIWWFGIAMMIVPLMLAAVTSPSHIMAIGDWSTYFSQYKEVLFVGIATGGLAIADASELVWGGTREKDWRRSIVYALLLLIFLQVVVCAVWYGRAAHGQTVAMLDVKGAVGLLVVVILEAFIVRCLLWSLPSK</sequence>
<accession>A0A380TE38</accession>
<reference evidence="2" key="1">
    <citation type="submission" date="2018-07" db="EMBL/GenBank/DDBJ databases">
        <authorList>
            <person name="Quirk P.G."/>
            <person name="Krulwich T.A."/>
        </authorList>
    </citation>
    <scope>NUCLEOTIDE SEQUENCE</scope>
</reference>
<proteinExistence type="predicted"/>
<dbReference type="EMBL" id="UIDG01000144">
    <property type="protein sequence ID" value="SUS05984.1"/>
    <property type="molecule type" value="Genomic_DNA"/>
</dbReference>
<gene>
    <name evidence="2" type="ORF">DF3PB_2280010</name>
</gene>
<feature type="transmembrane region" description="Helical" evidence="1">
    <location>
        <begin position="80"/>
        <end position="99"/>
    </location>
</feature>
<dbReference type="AlphaFoldDB" id="A0A380TE38"/>
<feature type="transmembrane region" description="Helical" evidence="1">
    <location>
        <begin position="7"/>
        <end position="28"/>
    </location>
</feature>